<evidence type="ECO:0000313" key="5">
    <source>
        <dbReference type="EMBL" id="PRX97218.1"/>
    </source>
</evidence>
<dbReference type="Gene3D" id="3.40.50.2300">
    <property type="match status" value="2"/>
</dbReference>
<comment type="caution">
    <text evidence="5">The sequence shown here is derived from an EMBL/GenBank/DDBJ whole genome shotgun (WGS) entry which is preliminary data.</text>
</comment>
<evidence type="ECO:0000313" key="6">
    <source>
        <dbReference type="Proteomes" id="UP000237846"/>
    </source>
</evidence>
<dbReference type="AlphaFoldDB" id="A0A2T0Q0B0"/>
<name>A0A2T0Q0B0_9ACTN</name>
<dbReference type="GO" id="GO:0000976">
    <property type="term" value="F:transcription cis-regulatory region binding"/>
    <property type="evidence" value="ECO:0007669"/>
    <property type="project" value="TreeGrafter"/>
</dbReference>
<gene>
    <name evidence="5" type="ORF">CLV72_106254</name>
</gene>
<dbReference type="InterPro" id="IPR000843">
    <property type="entry name" value="HTH_LacI"/>
</dbReference>
<protein>
    <submittedName>
        <fullName evidence="5">LacI family transcriptional regulator</fullName>
    </submittedName>
</protein>
<dbReference type="PROSITE" id="PS00356">
    <property type="entry name" value="HTH_LACI_1"/>
    <property type="match status" value="1"/>
</dbReference>
<keyword evidence="6" id="KW-1185">Reference proteome</keyword>
<keyword evidence="2" id="KW-0238">DNA-binding</keyword>
<dbReference type="OrthoDB" id="3595338at2"/>
<dbReference type="SUPFAM" id="SSF47413">
    <property type="entry name" value="lambda repressor-like DNA-binding domains"/>
    <property type="match status" value="1"/>
</dbReference>
<keyword evidence="1" id="KW-0805">Transcription regulation</keyword>
<dbReference type="InterPro" id="IPR046335">
    <property type="entry name" value="LacI/GalR-like_sensor"/>
</dbReference>
<evidence type="ECO:0000256" key="3">
    <source>
        <dbReference type="ARBA" id="ARBA00023163"/>
    </source>
</evidence>
<dbReference type="PROSITE" id="PS50932">
    <property type="entry name" value="HTH_LACI_2"/>
    <property type="match status" value="1"/>
</dbReference>
<dbReference type="GO" id="GO:0003700">
    <property type="term" value="F:DNA-binding transcription factor activity"/>
    <property type="evidence" value="ECO:0007669"/>
    <property type="project" value="TreeGrafter"/>
</dbReference>
<evidence type="ECO:0000256" key="1">
    <source>
        <dbReference type="ARBA" id="ARBA00023015"/>
    </source>
</evidence>
<dbReference type="PANTHER" id="PTHR30146:SF109">
    <property type="entry name" value="HTH-TYPE TRANSCRIPTIONAL REGULATOR GALS"/>
    <property type="match status" value="1"/>
</dbReference>
<dbReference type="InterPro" id="IPR010982">
    <property type="entry name" value="Lambda_DNA-bd_dom_sf"/>
</dbReference>
<dbReference type="Pfam" id="PF00356">
    <property type="entry name" value="LacI"/>
    <property type="match status" value="1"/>
</dbReference>
<sequence length="350" mass="36865">MKDVARAAGVGLKTVSRVVNGEPGVNEPTARRVRSAIEQLGYRRNDSARLLRSGQTASIGLVIEDVADPFYSVVTRAVEEVAARNDLLVFTGSSDERPERERRLGMAFCARRVEGLIIVPAAGARHEYLAPELAAGVAAVFLDRPAVGLAADTVLSANREGARTGVAHLIAHGHRRIACLGDVAEIHTAEQRRQGYRDALAAAGIGHDPALEVMQAPRIEALAAALRRLAALPEPPTALFTGNNVTTAHALRALAADAPGHPLALVGFDDFPFADLLTPAVTVVAQDPARLGRTAAELLLRRLGRADGVDPAQADPLIAAELGADPVRVELPTRLVPRGSGEIPPPPGTR</sequence>
<evidence type="ECO:0000256" key="2">
    <source>
        <dbReference type="ARBA" id="ARBA00023125"/>
    </source>
</evidence>
<dbReference type="SMART" id="SM00354">
    <property type="entry name" value="HTH_LACI"/>
    <property type="match status" value="1"/>
</dbReference>
<dbReference type="CDD" id="cd06267">
    <property type="entry name" value="PBP1_LacI_sugar_binding-like"/>
    <property type="match status" value="1"/>
</dbReference>
<dbReference type="PANTHER" id="PTHR30146">
    <property type="entry name" value="LACI-RELATED TRANSCRIPTIONAL REPRESSOR"/>
    <property type="match status" value="1"/>
</dbReference>
<dbReference type="Pfam" id="PF13377">
    <property type="entry name" value="Peripla_BP_3"/>
    <property type="match status" value="1"/>
</dbReference>
<dbReference type="CDD" id="cd01392">
    <property type="entry name" value="HTH_LacI"/>
    <property type="match status" value="1"/>
</dbReference>
<dbReference type="EMBL" id="PVZC01000006">
    <property type="protein sequence ID" value="PRX97218.1"/>
    <property type="molecule type" value="Genomic_DNA"/>
</dbReference>
<feature type="domain" description="HTH lacI-type" evidence="4">
    <location>
        <begin position="1"/>
        <end position="53"/>
    </location>
</feature>
<proteinExistence type="predicted"/>
<dbReference type="Proteomes" id="UP000237846">
    <property type="component" value="Unassembled WGS sequence"/>
</dbReference>
<dbReference type="SUPFAM" id="SSF53822">
    <property type="entry name" value="Periplasmic binding protein-like I"/>
    <property type="match status" value="1"/>
</dbReference>
<dbReference type="RefSeq" id="WP_106249607.1">
    <property type="nucleotide sequence ID" value="NZ_PVZC01000006.1"/>
</dbReference>
<dbReference type="InterPro" id="IPR028082">
    <property type="entry name" value="Peripla_BP_I"/>
</dbReference>
<organism evidence="5 6">
    <name type="scientific">Allonocardiopsis opalescens</name>
    <dbReference type="NCBI Taxonomy" id="1144618"/>
    <lineage>
        <taxon>Bacteria</taxon>
        <taxon>Bacillati</taxon>
        <taxon>Actinomycetota</taxon>
        <taxon>Actinomycetes</taxon>
        <taxon>Streptosporangiales</taxon>
        <taxon>Allonocardiopsis</taxon>
    </lineage>
</organism>
<dbReference type="Gene3D" id="1.10.260.40">
    <property type="entry name" value="lambda repressor-like DNA-binding domains"/>
    <property type="match status" value="1"/>
</dbReference>
<accession>A0A2T0Q0B0</accession>
<evidence type="ECO:0000259" key="4">
    <source>
        <dbReference type="PROSITE" id="PS50932"/>
    </source>
</evidence>
<keyword evidence="3" id="KW-0804">Transcription</keyword>
<reference evidence="5 6" key="1">
    <citation type="submission" date="2018-03" db="EMBL/GenBank/DDBJ databases">
        <title>Genomic Encyclopedia of Archaeal and Bacterial Type Strains, Phase II (KMG-II): from individual species to whole genera.</title>
        <authorList>
            <person name="Goeker M."/>
        </authorList>
    </citation>
    <scope>NUCLEOTIDE SEQUENCE [LARGE SCALE GENOMIC DNA]</scope>
    <source>
        <strain evidence="5 6">DSM 45601</strain>
    </source>
</reference>